<feature type="region of interest" description="Disordered" evidence="1">
    <location>
        <begin position="270"/>
        <end position="293"/>
    </location>
</feature>
<name>A0A481YXH0_9VIRU</name>
<accession>A0A481YXH0</accession>
<gene>
    <name evidence="3" type="ORF">LCMAC201_04050</name>
</gene>
<keyword evidence="2" id="KW-0472">Membrane</keyword>
<protein>
    <recommendedName>
        <fullName evidence="4">Lipid membrane protein</fullName>
    </recommendedName>
</protein>
<reference evidence="3" key="1">
    <citation type="journal article" date="2019" name="MBio">
        <title>Virus Genomes from Deep Sea Sediments Expand the Ocean Megavirome and Support Independent Origins of Viral Gigantism.</title>
        <authorList>
            <person name="Backstrom D."/>
            <person name="Yutin N."/>
            <person name="Jorgensen S.L."/>
            <person name="Dharamshi J."/>
            <person name="Homa F."/>
            <person name="Zaremba-Niedwiedzka K."/>
            <person name="Spang A."/>
            <person name="Wolf Y.I."/>
            <person name="Koonin E.V."/>
            <person name="Ettema T.J."/>
        </authorList>
    </citation>
    <scope>NUCLEOTIDE SEQUENCE</scope>
</reference>
<feature type="compositionally biased region" description="Polar residues" evidence="1">
    <location>
        <begin position="283"/>
        <end position="293"/>
    </location>
</feature>
<evidence type="ECO:0008006" key="4">
    <source>
        <dbReference type="Google" id="ProtNLM"/>
    </source>
</evidence>
<proteinExistence type="predicted"/>
<keyword evidence="2" id="KW-1133">Transmembrane helix</keyword>
<dbReference type="EMBL" id="MK500354">
    <property type="protein sequence ID" value="QBK87495.1"/>
    <property type="molecule type" value="Genomic_DNA"/>
</dbReference>
<evidence type="ECO:0000313" key="3">
    <source>
        <dbReference type="EMBL" id="QBK87495.1"/>
    </source>
</evidence>
<keyword evidence="2" id="KW-0812">Transmembrane</keyword>
<feature type="transmembrane region" description="Helical" evidence="2">
    <location>
        <begin position="235"/>
        <end position="262"/>
    </location>
</feature>
<sequence length="293" mass="30993">MGNSSSQTLSNYVANTSSYKNTVNESLTNKATTKANVGTSEIASVTVGGEAACCIIPGTKIPITGCTGGRIQCDDFHISQDTKQKTTIITKVSSDTTTDLINNLKTAAKNDIKNKLDQISAGIFAGAFNSSKQDVTDAANNEVDTVLTTNITQNNISEILSNTTGTEKETLYVCGVLTGKDCTLDQKLATNVSVINIATMIGKLAENNTKLNTFYTKVNNTLTQKSVIADFLDKLGMLGIIAVVGGIIFLLIIAAIVVFVMIMKNRKKKSHLPAPTGPAPLIPTSTPVATPQR</sequence>
<evidence type="ECO:0000256" key="2">
    <source>
        <dbReference type="SAM" id="Phobius"/>
    </source>
</evidence>
<organism evidence="3">
    <name type="scientific">Marseillevirus LCMAC201</name>
    <dbReference type="NCBI Taxonomy" id="2506605"/>
    <lineage>
        <taxon>Viruses</taxon>
        <taxon>Varidnaviria</taxon>
        <taxon>Bamfordvirae</taxon>
        <taxon>Nucleocytoviricota</taxon>
        <taxon>Megaviricetes</taxon>
        <taxon>Pimascovirales</taxon>
        <taxon>Pimascovirales incertae sedis</taxon>
        <taxon>Marseilleviridae</taxon>
    </lineage>
</organism>
<evidence type="ECO:0000256" key="1">
    <source>
        <dbReference type="SAM" id="MobiDB-lite"/>
    </source>
</evidence>